<dbReference type="HOGENOM" id="CLU_1330761_0_0_7"/>
<protein>
    <recommendedName>
        <fullName evidence="3">Periplasmic protein</fullName>
    </recommendedName>
</protein>
<dbReference type="Gene3D" id="3.30.70.2970">
    <property type="entry name" value="Protein of unknown function (DUF541), domain 2"/>
    <property type="match status" value="1"/>
</dbReference>
<keyword evidence="2" id="KW-1185">Reference proteome</keyword>
<dbReference type="OrthoDB" id="5322019at2"/>
<dbReference type="STRING" id="598659.NAMH_0405"/>
<evidence type="ECO:0000313" key="2">
    <source>
        <dbReference type="Proteomes" id="UP000000448"/>
    </source>
</evidence>
<dbReference type="Pfam" id="PF04402">
    <property type="entry name" value="SIMPL"/>
    <property type="match status" value="1"/>
</dbReference>
<dbReference type="Gene3D" id="3.30.110.170">
    <property type="entry name" value="Protein of unknown function (DUF541), domain 1"/>
    <property type="match status" value="1"/>
</dbReference>
<dbReference type="Proteomes" id="UP000000448">
    <property type="component" value="Chromosome"/>
</dbReference>
<dbReference type="RefSeq" id="WP_015902687.1">
    <property type="nucleotide sequence ID" value="NC_012115.1"/>
</dbReference>
<dbReference type="EMBL" id="CP001279">
    <property type="protein sequence ID" value="ACM93635.1"/>
    <property type="molecule type" value="Genomic_DNA"/>
</dbReference>
<evidence type="ECO:0008006" key="3">
    <source>
        <dbReference type="Google" id="ProtNLM"/>
    </source>
</evidence>
<name>B9L871_NAUPA</name>
<gene>
    <name evidence="1" type="ordered locus">NAMH_0405</name>
</gene>
<reference evidence="1 2" key="1">
    <citation type="journal article" date="2009" name="PLoS Genet.">
        <title>Adaptations to submarine hydrothermal environments exemplified by the genome of Nautilia profundicola.</title>
        <authorList>
            <person name="Campbell B.J."/>
            <person name="Smith J.L."/>
            <person name="Hanson T.E."/>
            <person name="Klotz M.G."/>
            <person name="Stein L.Y."/>
            <person name="Lee C.K."/>
            <person name="Wu D."/>
            <person name="Robinson J.M."/>
            <person name="Khouri H.M."/>
            <person name="Eisen J.A."/>
            <person name="Cary S.C."/>
        </authorList>
    </citation>
    <scope>NUCLEOTIDE SEQUENCE [LARGE SCALE GENOMIC DNA]</scope>
    <source>
        <strain evidence="2">ATCC BAA-1463 / DSM 18972 / AmH</strain>
    </source>
</reference>
<dbReference type="InterPro" id="IPR007497">
    <property type="entry name" value="SIMPL/DUF541"/>
</dbReference>
<organism evidence="1 2">
    <name type="scientific">Nautilia profundicola (strain ATCC BAA-1463 / DSM 18972 / AmH)</name>
    <dbReference type="NCBI Taxonomy" id="598659"/>
    <lineage>
        <taxon>Bacteria</taxon>
        <taxon>Pseudomonadati</taxon>
        <taxon>Campylobacterota</taxon>
        <taxon>Epsilonproteobacteria</taxon>
        <taxon>Nautiliales</taxon>
        <taxon>Nautiliaceae</taxon>
        <taxon>Nautilia</taxon>
    </lineage>
</organism>
<dbReference type="eggNOG" id="COG2968">
    <property type="taxonomic scope" value="Bacteria"/>
</dbReference>
<evidence type="ECO:0000313" key="1">
    <source>
        <dbReference type="EMBL" id="ACM93635.1"/>
    </source>
</evidence>
<proteinExistence type="predicted"/>
<sequence>MKKLIIFISGILFAYTLTNTKTYTQKIEPNLLKATIQVTITQKELNNLIELLNTNMNKLKTVCQNATYSFIPVYRYINKKEVFENYKAYINATCTFKSSEIKKFSNIINKLQNAKVKLNSLNLTISKKEKTAVINNLKTKAYNDILTEAAILSKKLDKKCFATNINIYTPYTTQKRSYMTKSFASMPIPKQEKSLLIKTDYKIECY</sequence>
<dbReference type="KEGG" id="nam:NAMH_0405"/>
<accession>B9L871</accession>
<dbReference type="AlphaFoldDB" id="B9L871"/>